<dbReference type="SMART" id="SM00516">
    <property type="entry name" value="SEC14"/>
    <property type="match status" value="1"/>
</dbReference>
<dbReference type="KEGG" id="dvv:114349362"/>
<evidence type="ECO:0000313" key="4">
    <source>
        <dbReference type="RefSeq" id="XP_028155515.1"/>
    </source>
</evidence>
<organism evidence="4">
    <name type="scientific">Diabrotica virgifera virgifera</name>
    <name type="common">western corn rootworm</name>
    <dbReference type="NCBI Taxonomy" id="50390"/>
    <lineage>
        <taxon>Eukaryota</taxon>
        <taxon>Metazoa</taxon>
        <taxon>Ecdysozoa</taxon>
        <taxon>Arthropoda</taxon>
        <taxon>Hexapoda</taxon>
        <taxon>Insecta</taxon>
        <taxon>Pterygota</taxon>
        <taxon>Neoptera</taxon>
        <taxon>Endopterygota</taxon>
        <taxon>Coleoptera</taxon>
        <taxon>Polyphaga</taxon>
        <taxon>Cucujiformia</taxon>
        <taxon>Chrysomeloidea</taxon>
        <taxon>Chrysomelidae</taxon>
        <taxon>Galerucinae</taxon>
        <taxon>Diabroticina</taxon>
        <taxon>Diabroticites</taxon>
        <taxon>Diabrotica</taxon>
    </lineage>
</organism>
<dbReference type="PANTHER" id="PTHR10174:SF130">
    <property type="entry name" value="ALPHA-TOCOPHEROL TRANSFER PROTEIN-LIKE"/>
    <property type="match status" value="1"/>
</dbReference>
<reference evidence="4" key="1">
    <citation type="submission" date="2025-04" db="UniProtKB">
        <authorList>
            <consortium name="RefSeq"/>
        </authorList>
    </citation>
    <scope>IDENTIFICATION</scope>
    <source>
        <tissue evidence="4">Whole insect</tissue>
    </source>
</reference>
<evidence type="ECO:0000259" key="1">
    <source>
        <dbReference type="PROSITE" id="PS50191"/>
    </source>
</evidence>
<dbReference type="InterPro" id="IPR001251">
    <property type="entry name" value="CRAL-TRIO_dom"/>
</dbReference>
<dbReference type="GO" id="GO:1902936">
    <property type="term" value="F:phosphatidylinositol bisphosphate binding"/>
    <property type="evidence" value="ECO:0007669"/>
    <property type="project" value="TreeGrafter"/>
</dbReference>
<dbReference type="RefSeq" id="XP_028155515.1">
    <property type="nucleotide sequence ID" value="XM_028299714.1"/>
</dbReference>
<dbReference type="SUPFAM" id="SSF46938">
    <property type="entry name" value="CRAL/TRIO N-terminal domain"/>
    <property type="match status" value="1"/>
</dbReference>
<dbReference type="Gene3D" id="3.40.525.10">
    <property type="entry name" value="CRAL-TRIO lipid binding domain"/>
    <property type="match status" value="1"/>
</dbReference>
<protein>
    <submittedName>
        <fullName evidence="4">Alpha-tocopherol transfer protein-like</fullName>
    </submittedName>
</protein>
<sequence>MSLSVNLTSSTMTPFIEEKNIKKLREFEKIAKENKVNRLDEGFLKRFLVGRQYDTIAALRAIQNFESFVHRHRNKWLKLKKSRIELIINSQIVEILENTGLQGQHIVWIRLENWDPQIITADEILEVSGLLCELLYSKSDEVKYIDLIMDLHNFSLKHMYGISPKFARRMVFFISECLPVNLLHVYVIRQPKLFYVVFSLFKPFLEENIRNSIRICGHNYELLKVTIGKDNLPPQLEGTSDKLNPNKWLNLFYDKNIQKYLKLSGYEFY</sequence>
<evidence type="ECO:0000313" key="3">
    <source>
        <dbReference type="Proteomes" id="UP001652700"/>
    </source>
</evidence>
<dbReference type="AlphaFoldDB" id="A0A6P7HIR7"/>
<dbReference type="PANTHER" id="PTHR10174">
    <property type="entry name" value="ALPHA-TOCOPHEROL TRANSFER PROTEIN-RELATED"/>
    <property type="match status" value="1"/>
</dbReference>
<keyword evidence="3" id="KW-1185">Reference proteome</keyword>
<dbReference type="InParanoid" id="A0A6P7HIR7"/>
<dbReference type="OrthoDB" id="16405at2759"/>
<reference evidence="2" key="2">
    <citation type="submission" date="2025-05" db="UniProtKB">
        <authorList>
            <consortium name="EnsemblMetazoa"/>
        </authorList>
    </citation>
    <scope>IDENTIFICATION</scope>
</reference>
<dbReference type="SUPFAM" id="SSF52087">
    <property type="entry name" value="CRAL/TRIO domain"/>
    <property type="match status" value="1"/>
</dbReference>
<evidence type="ECO:0000313" key="2">
    <source>
        <dbReference type="EnsemblMetazoa" id="XP_028155515.1"/>
    </source>
</evidence>
<feature type="domain" description="CRAL-TRIO" evidence="1">
    <location>
        <begin position="83"/>
        <end position="244"/>
    </location>
</feature>
<dbReference type="GeneID" id="114349362"/>
<dbReference type="PRINTS" id="PR00180">
    <property type="entry name" value="CRETINALDHBP"/>
</dbReference>
<dbReference type="GO" id="GO:0016020">
    <property type="term" value="C:membrane"/>
    <property type="evidence" value="ECO:0007669"/>
    <property type="project" value="TreeGrafter"/>
</dbReference>
<dbReference type="PROSITE" id="PS50191">
    <property type="entry name" value="CRAL_TRIO"/>
    <property type="match status" value="1"/>
</dbReference>
<dbReference type="Pfam" id="PF00650">
    <property type="entry name" value="CRAL_TRIO"/>
    <property type="match status" value="1"/>
</dbReference>
<proteinExistence type="predicted"/>
<accession>A0A6P7HIR7</accession>
<name>A0A6P7HIR7_DIAVI</name>
<gene>
    <name evidence="4" type="primary">LOC114349362</name>
</gene>
<dbReference type="EnsemblMetazoa" id="XM_028299714.2">
    <property type="protein sequence ID" value="XP_028155515.1"/>
    <property type="gene ID" value="LOC114349362"/>
</dbReference>
<dbReference type="Proteomes" id="UP001652700">
    <property type="component" value="Unplaced"/>
</dbReference>
<dbReference type="InterPro" id="IPR036273">
    <property type="entry name" value="CRAL/TRIO_N_dom_sf"/>
</dbReference>
<dbReference type="CDD" id="cd00170">
    <property type="entry name" value="SEC14"/>
    <property type="match status" value="1"/>
</dbReference>
<dbReference type="InterPro" id="IPR036865">
    <property type="entry name" value="CRAL-TRIO_dom_sf"/>
</dbReference>